<comment type="caution">
    <text evidence="2">The sequence shown here is derived from an EMBL/GenBank/DDBJ whole genome shotgun (WGS) entry which is preliminary data.</text>
</comment>
<dbReference type="Proteomes" id="UP000297280">
    <property type="component" value="Unassembled WGS sequence"/>
</dbReference>
<feature type="compositionally biased region" description="Polar residues" evidence="1">
    <location>
        <begin position="89"/>
        <end position="98"/>
    </location>
</feature>
<accession>A0A4Z1L4Q4</accession>
<keyword evidence="3" id="KW-1185">Reference proteome</keyword>
<feature type="region of interest" description="Disordered" evidence="1">
    <location>
        <begin position="73"/>
        <end position="115"/>
    </location>
</feature>
<gene>
    <name evidence="2" type="ORF">BPOR_0019g00090</name>
</gene>
<organism evidence="2 3">
    <name type="scientific">Botrytis porri</name>
    <dbReference type="NCBI Taxonomy" id="87229"/>
    <lineage>
        <taxon>Eukaryota</taxon>
        <taxon>Fungi</taxon>
        <taxon>Dikarya</taxon>
        <taxon>Ascomycota</taxon>
        <taxon>Pezizomycotina</taxon>
        <taxon>Leotiomycetes</taxon>
        <taxon>Helotiales</taxon>
        <taxon>Sclerotiniaceae</taxon>
        <taxon>Botrytis</taxon>
    </lineage>
</organism>
<feature type="compositionally biased region" description="Basic and acidic residues" evidence="1">
    <location>
        <begin position="246"/>
        <end position="256"/>
    </location>
</feature>
<feature type="compositionally biased region" description="Acidic residues" evidence="1">
    <location>
        <begin position="269"/>
        <end position="280"/>
    </location>
</feature>
<feature type="region of interest" description="Disordered" evidence="1">
    <location>
        <begin position="199"/>
        <end position="218"/>
    </location>
</feature>
<evidence type="ECO:0000313" key="3">
    <source>
        <dbReference type="Proteomes" id="UP000297280"/>
    </source>
</evidence>
<sequence>MTDLSKSTSEPPAQGAVSKKPAQKAPQLTIENVAELGFKNELIRFAIFHTYGSIWEAANVLLRFRSDNPAQCDMQGTATSSKRVEKSNNETMQKSSTVEEAVDRGKSQSKEVAENAVGASTIANTVEEAKPTLPSNKSASIVRSRDAPTSCWPPGLQSHQSKRKQLVSSWKRDIKSAARLPAQNTTTIEGQHIQVSNNIPDNETQTATDSTEGKSKMDSTTIKTGTIIAKPTVPSHNQSKAFTSAIKEEENLEKDASGSGIKRKLEIVEISDDDSDDGGADFDRHDSFQLKEESIAAENIAAYDDSTKGRSVADEALYESP</sequence>
<dbReference type="EMBL" id="PQXO01000019">
    <property type="protein sequence ID" value="TGO91749.1"/>
    <property type="molecule type" value="Genomic_DNA"/>
</dbReference>
<name>A0A4Z1L4Q4_9HELO</name>
<evidence type="ECO:0008006" key="4">
    <source>
        <dbReference type="Google" id="ProtNLM"/>
    </source>
</evidence>
<feature type="compositionally biased region" description="Polar residues" evidence="1">
    <location>
        <begin position="199"/>
        <end position="210"/>
    </location>
</feature>
<dbReference type="AlphaFoldDB" id="A0A4Z1L4Q4"/>
<feature type="region of interest" description="Disordered" evidence="1">
    <location>
        <begin position="1"/>
        <end position="24"/>
    </location>
</feature>
<feature type="region of interest" description="Disordered" evidence="1">
    <location>
        <begin position="245"/>
        <end position="287"/>
    </location>
</feature>
<feature type="region of interest" description="Disordered" evidence="1">
    <location>
        <begin position="130"/>
        <end position="163"/>
    </location>
</feature>
<feature type="compositionally biased region" description="Basic and acidic residues" evidence="1">
    <location>
        <begin position="101"/>
        <end position="113"/>
    </location>
</feature>
<proteinExistence type="predicted"/>
<feature type="compositionally biased region" description="Polar residues" evidence="1">
    <location>
        <begin position="1"/>
        <end position="11"/>
    </location>
</feature>
<protein>
    <recommendedName>
        <fullName evidence="4">UBA domain-containing protein</fullName>
    </recommendedName>
</protein>
<reference evidence="2 3" key="1">
    <citation type="submission" date="2017-12" db="EMBL/GenBank/DDBJ databases">
        <title>Comparative genomics of Botrytis spp.</title>
        <authorList>
            <person name="Valero-Jimenez C.A."/>
            <person name="Tapia P."/>
            <person name="Veloso J."/>
            <person name="Silva-Moreno E."/>
            <person name="Staats M."/>
            <person name="Valdes J.H."/>
            <person name="Van Kan J.A.L."/>
        </authorList>
    </citation>
    <scope>NUCLEOTIDE SEQUENCE [LARGE SCALE GENOMIC DNA]</scope>
    <source>
        <strain evidence="2 3">MUCL3349</strain>
    </source>
</reference>
<evidence type="ECO:0000256" key="1">
    <source>
        <dbReference type="SAM" id="MobiDB-lite"/>
    </source>
</evidence>
<evidence type="ECO:0000313" key="2">
    <source>
        <dbReference type="EMBL" id="TGO91749.1"/>
    </source>
</evidence>
<feature type="region of interest" description="Disordered" evidence="1">
    <location>
        <begin position="301"/>
        <end position="321"/>
    </location>
</feature>